<dbReference type="RefSeq" id="WP_006099857.1">
    <property type="nucleotide sequence ID" value="NZ_DS989845.1"/>
</dbReference>
<dbReference type="eggNOG" id="COG3861">
    <property type="taxonomic scope" value="Bacteria"/>
</dbReference>
<dbReference type="AlphaFoldDB" id="B4VMN5"/>
<protein>
    <recommendedName>
        <fullName evidence="2">General stress protein 17M-like domain-containing protein</fullName>
    </recommendedName>
</protein>
<feature type="domain" description="General stress protein 17M-like" evidence="2">
    <location>
        <begin position="11"/>
        <end position="85"/>
    </location>
</feature>
<feature type="transmembrane region" description="Helical" evidence="1">
    <location>
        <begin position="72"/>
        <end position="93"/>
    </location>
</feature>
<reference evidence="3 4" key="1">
    <citation type="submission" date="2008-07" db="EMBL/GenBank/DDBJ databases">
        <authorList>
            <person name="Tandeau de Marsac N."/>
            <person name="Ferriera S."/>
            <person name="Johnson J."/>
            <person name="Kravitz S."/>
            <person name="Beeson K."/>
            <person name="Sutton G."/>
            <person name="Rogers Y.-H."/>
            <person name="Friedman R."/>
            <person name="Frazier M."/>
            <person name="Venter J.C."/>
        </authorList>
    </citation>
    <scope>NUCLEOTIDE SEQUENCE [LARGE SCALE GENOMIC DNA]</scope>
    <source>
        <strain evidence="3 4">PCC 7420</strain>
    </source>
</reference>
<dbReference type="Pfam" id="PF11181">
    <property type="entry name" value="YflT"/>
    <property type="match status" value="1"/>
</dbReference>
<dbReference type="PANTHER" id="PTHR36109">
    <property type="entry name" value="MEMBRANE PROTEIN-RELATED"/>
    <property type="match status" value="1"/>
</dbReference>
<accession>B4VMN5</accession>
<dbReference type="HOGENOM" id="CLU_083853_0_0_3"/>
<feature type="transmembrane region" description="Helical" evidence="1">
    <location>
        <begin position="105"/>
        <end position="129"/>
    </location>
</feature>
<sequence>MAVAQSQLRHAIGVFPSRQQAENALMELRDRGFDLDRVSVIAKDASLNEKIGGTDLHKSGGNQAGKGAKAGAAAGGTVGGFLGLIGGLGVLAIPGVGAATELGIVLANTLLGGVIGGAGGGLVGALIGWGIPEDAAKHYDERVSVGDYVVIVEGTETEILNMQPIFQNRGIQDWAIYNAPGVNTNPQMGTRV</sequence>
<dbReference type="InterPro" id="IPR052948">
    <property type="entry name" value="Low_temp-induced_all0457"/>
</dbReference>
<keyword evidence="1" id="KW-0472">Membrane</keyword>
<evidence type="ECO:0000313" key="3">
    <source>
        <dbReference type="EMBL" id="EDX76900.1"/>
    </source>
</evidence>
<dbReference type="InterPro" id="IPR025889">
    <property type="entry name" value="GSP17M-like_dom"/>
</dbReference>
<evidence type="ECO:0000313" key="4">
    <source>
        <dbReference type="Proteomes" id="UP000003835"/>
    </source>
</evidence>
<keyword evidence="1" id="KW-1133">Transmembrane helix</keyword>
<dbReference type="EMBL" id="DS989845">
    <property type="protein sequence ID" value="EDX76900.1"/>
    <property type="molecule type" value="Genomic_DNA"/>
</dbReference>
<keyword evidence="4" id="KW-1185">Reference proteome</keyword>
<dbReference type="Proteomes" id="UP000003835">
    <property type="component" value="Unassembled WGS sequence"/>
</dbReference>
<keyword evidence="1" id="KW-0812">Transmembrane</keyword>
<name>B4VMN5_9CYAN</name>
<dbReference type="STRING" id="118168.MC7420_1903"/>
<proteinExistence type="predicted"/>
<organism evidence="3 4">
    <name type="scientific">Coleofasciculus chthonoplastes PCC 7420</name>
    <dbReference type="NCBI Taxonomy" id="118168"/>
    <lineage>
        <taxon>Bacteria</taxon>
        <taxon>Bacillati</taxon>
        <taxon>Cyanobacteriota</taxon>
        <taxon>Cyanophyceae</taxon>
        <taxon>Coleofasciculales</taxon>
        <taxon>Coleofasciculaceae</taxon>
        <taxon>Coleofasciculus</taxon>
    </lineage>
</organism>
<dbReference type="OrthoDB" id="462701at2"/>
<gene>
    <name evidence="3" type="ORF">MC7420_1903</name>
</gene>
<evidence type="ECO:0000259" key="2">
    <source>
        <dbReference type="Pfam" id="PF11181"/>
    </source>
</evidence>
<dbReference type="PANTHER" id="PTHR36109:SF2">
    <property type="entry name" value="MEMBRANE PROTEIN"/>
    <property type="match status" value="1"/>
</dbReference>
<evidence type="ECO:0000256" key="1">
    <source>
        <dbReference type="SAM" id="Phobius"/>
    </source>
</evidence>